<dbReference type="CDD" id="cd23659">
    <property type="entry name" value="USP_At3g01520-like"/>
    <property type="match status" value="1"/>
</dbReference>
<dbReference type="EMBL" id="JAGGNH010000001">
    <property type="protein sequence ID" value="KAJ0988447.1"/>
    <property type="molecule type" value="Genomic_DNA"/>
</dbReference>
<feature type="domain" description="UspA" evidence="1">
    <location>
        <begin position="5"/>
        <end position="156"/>
    </location>
</feature>
<dbReference type="AlphaFoldDB" id="A0A9D5DE05"/>
<dbReference type="Pfam" id="PF00582">
    <property type="entry name" value="Usp"/>
    <property type="match status" value="1"/>
</dbReference>
<reference evidence="2" key="1">
    <citation type="submission" date="2021-03" db="EMBL/GenBank/DDBJ databases">
        <authorList>
            <person name="Li Z."/>
            <person name="Yang C."/>
        </authorList>
    </citation>
    <scope>NUCLEOTIDE SEQUENCE</scope>
    <source>
        <strain evidence="2">Dzin_1.0</strain>
        <tissue evidence="2">Leaf</tissue>
    </source>
</reference>
<keyword evidence="3" id="KW-1185">Reference proteome</keyword>
<organism evidence="2 3">
    <name type="scientific">Dioscorea zingiberensis</name>
    <dbReference type="NCBI Taxonomy" id="325984"/>
    <lineage>
        <taxon>Eukaryota</taxon>
        <taxon>Viridiplantae</taxon>
        <taxon>Streptophyta</taxon>
        <taxon>Embryophyta</taxon>
        <taxon>Tracheophyta</taxon>
        <taxon>Spermatophyta</taxon>
        <taxon>Magnoliopsida</taxon>
        <taxon>Liliopsida</taxon>
        <taxon>Dioscoreales</taxon>
        <taxon>Dioscoreaceae</taxon>
        <taxon>Dioscorea</taxon>
    </lineage>
</organism>
<evidence type="ECO:0000313" key="2">
    <source>
        <dbReference type="EMBL" id="KAJ0988447.1"/>
    </source>
</evidence>
<dbReference type="FunFam" id="3.40.50.620:FF:000206">
    <property type="entry name" value="Universal stress protein family protein"/>
    <property type="match status" value="1"/>
</dbReference>
<evidence type="ECO:0000313" key="3">
    <source>
        <dbReference type="Proteomes" id="UP001085076"/>
    </source>
</evidence>
<dbReference type="OrthoDB" id="843225at2759"/>
<name>A0A9D5DE05_9LILI</name>
<sequence>MARNRIVGIGMDYSPTSKLALQWLVGNLVDAGDHLVVIHVSSKSDHPQKTFWEDSGSPLIPLDEFKEMNVSKQYGVNKDLKVLDILDTASKTRKVMVFFKIYWGDPKEKLCRAVEDLKLNSLVVGSRGLGVLKRVLLGSVSNYVVTNATCPVILVKGSPTSKP</sequence>
<accession>A0A9D5DE05</accession>
<dbReference type="PRINTS" id="PR01438">
    <property type="entry name" value="UNVRSLSTRESS"/>
</dbReference>
<dbReference type="InterPro" id="IPR006015">
    <property type="entry name" value="Universal_stress_UspA"/>
</dbReference>
<dbReference type="PANTHER" id="PTHR46100:SF1">
    <property type="entry name" value="OS02G0773200 PROTEIN"/>
    <property type="match status" value="1"/>
</dbReference>
<dbReference type="InterPro" id="IPR014729">
    <property type="entry name" value="Rossmann-like_a/b/a_fold"/>
</dbReference>
<dbReference type="PANTHER" id="PTHR46100">
    <property type="entry name" value="IMP2'P"/>
    <property type="match status" value="1"/>
</dbReference>
<evidence type="ECO:0000259" key="1">
    <source>
        <dbReference type="Pfam" id="PF00582"/>
    </source>
</evidence>
<dbReference type="Proteomes" id="UP001085076">
    <property type="component" value="Miscellaneous, Linkage group lg01"/>
</dbReference>
<dbReference type="InterPro" id="IPR006016">
    <property type="entry name" value="UspA"/>
</dbReference>
<protein>
    <recommendedName>
        <fullName evidence="1">UspA domain-containing protein</fullName>
    </recommendedName>
</protein>
<dbReference type="Gene3D" id="3.40.50.620">
    <property type="entry name" value="HUPs"/>
    <property type="match status" value="1"/>
</dbReference>
<reference evidence="2" key="2">
    <citation type="journal article" date="2022" name="Hortic Res">
        <title>The genome of Dioscorea zingiberensis sheds light on the biosynthesis, origin and evolution of the medicinally important diosgenin saponins.</title>
        <authorList>
            <person name="Li Y."/>
            <person name="Tan C."/>
            <person name="Li Z."/>
            <person name="Guo J."/>
            <person name="Li S."/>
            <person name="Chen X."/>
            <person name="Wang C."/>
            <person name="Dai X."/>
            <person name="Yang H."/>
            <person name="Song W."/>
            <person name="Hou L."/>
            <person name="Xu J."/>
            <person name="Tong Z."/>
            <person name="Xu A."/>
            <person name="Yuan X."/>
            <person name="Wang W."/>
            <person name="Yang Q."/>
            <person name="Chen L."/>
            <person name="Sun Z."/>
            <person name="Wang K."/>
            <person name="Pan B."/>
            <person name="Chen J."/>
            <person name="Bao Y."/>
            <person name="Liu F."/>
            <person name="Qi X."/>
            <person name="Gang D.R."/>
            <person name="Wen J."/>
            <person name="Li J."/>
        </authorList>
    </citation>
    <scope>NUCLEOTIDE SEQUENCE</scope>
    <source>
        <strain evidence="2">Dzin_1.0</strain>
    </source>
</reference>
<proteinExistence type="predicted"/>
<comment type="caution">
    <text evidence="2">The sequence shown here is derived from an EMBL/GenBank/DDBJ whole genome shotgun (WGS) entry which is preliminary data.</text>
</comment>
<gene>
    <name evidence="2" type="ORF">J5N97_006803</name>
</gene>
<dbReference type="SUPFAM" id="SSF52402">
    <property type="entry name" value="Adenine nucleotide alpha hydrolases-like"/>
    <property type="match status" value="1"/>
</dbReference>